<proteinExistence type="predicted"/>
<dbReference type="GO" id="GO:0008270">
    <property type="term" value="F:zinc ion binding"/>
    <property type="evidence" value="ECO:0007669"/>
    <property type="project" value="UniProtKB-KW"/>
</dbReference>
<dbReference type="GO" id="GO:0003684">
    <property type="term" value="F:damaged DNA binding"/>
    <property type="evidence" value="ECO:0007669"/>
    <property type="project" value="InterPro"/>
</dbReference>
<keyword evidence="2" id="KW-0808">Transferase</keyword>
<dbReference type="PANTHER" id="PTHR45873">
    <property type="entry name" value="DNA POLYMERASE ETA"/>
    <property type="match status" value="1"/>
</dbReference>
<evidence type="ECO:0000256" key="10">
    <source>
        <dbReference type="SAM" id="MobiDB-lite"/>
    </source>
</evidence>
<evidence type="ECO:0000256" key="9">
    <source>
        <dbReference type="ARBA" id="ARBA00044975"/>
    </source>
</evidence>
<dbReference type="PROSITE" id="PS51907">
    <property type="entry name" value="ZF_UBZ3"/>
    <property type="match status" value="1"/>
</dbReference>
<dbReference type="GO" id="GO:0005634">
    <property type="term" value="C:nucleus"/>
    <property type="evidence" value="ECO:0007669"/>
    <property type="project" value="UniProtKB-SubCell"/>
</dbReference>
<evidence type="ECO:0000256" key="7">
    <source>
        <dbReference type="ARBA" id="ARBA00023204"/>
    </source>
</evidence>
<keyword evidence="4" id="KW-0227">DNA damage</keyword>
<dbReference type="GO" id="GO:0007064">
    <property type="term" value="P:mitotic sister chromatid cohesion"/>
    <property type="evidence" value="ECO:0007669"/>
    <property type="project" value="UniProtKB-ARBA"/>
</dbReference>
<dbReference type="GeneID" id="31003605"/>
<dbReference type="EMBL" id="LFMY01000004">
    <property type="protein sequence ID" value="OKL61237.1"/>
    <property type="molecule type" value="Genomic_DNA"/>
</dbReference>
<dbReference type="InterPro" id="IPR001126">
    <property type="entry name" value="UmuC"/>
</dbReference>
<keyword evidence="3" id="KW-0479">Metal-binding</keyword>
<feature type="region of interest" description="Disordered" evidence="10">
    <location>
        <begin position="210"/>
        <end position="247"/>
    </location>
</feature>
<feature type="domain" description="UmuC" evidence="11">
    <location>
        <begin position="44"/>
        <end position="325"/>
    </location>
</feature>
<evidence type="ECO:0000256" key="2">
    <source>
        <dbReference type="ARBA" id="ARBA00022679"/>
    </source>
</evidence>
<keyword evidence="5" id="KW-0863">Zinc-finger</keyword>
<evidence type="ECO:0000256" key="8">
    <source>
        <dbReference type="ARBA" id="ARBA00023242"/>
    </source>
</evidence>
<dbReference type="PIRSF" id="PIRSF036603">
    <property type="entry name" value="DPol_eta"/>
    <property type="match status" value="1"/>
</dbReference>
<keyword evidence="8" id="KW-0539">Nucleus</keyword>
<feature type="domain" description="UBZ3-type" evidence="12">
    <location>
        <begin position="605"/>
        <end position="639"/>
    </location>
</feature>
<dbReference type="Pfam" id="PF18439">
    <property type="entry name" value="zf_UBZ"/>
    <property type="match status" value="1"/>
</dbReference>
<sequence length="687" mass="77195">MPRSSSPSAFVQSSPDTTLKQSRYTFRHLHQLRQNSPSSPLRVIAHIDLDAFYAQCEMVRLGTPRDTPLAVQQWESLIAINYAARPFGITRMLSATEAKKKCPELVLQHVATFREGEGGTWAYRDDASTNIKTDKVSLDPYRTQSRKILSTIKEEVAKQRDQILSSGELAPLVEFQAAKIEKASIDEVFIDLSSLVYATFYQRYPELRREPTASDRNTQLPSPPTTALEWSPDDGLLDLDDQEAEEDDPDWDDIAMFIGAEIIRSIRNAIWNKWNYTCSAGIARNKMMSKLGSARNKPNKQTIIRNRAIQKFLGGFQFTKIRMLGGKLGEQISNEFGTEEVKQLLNVSIEQFKARLDDDTAVWLYNIIRGIDDSEVNPRIQIKSMLSAKSFRPSINSAEQAQKWLRIFAADLYNRLVEDGLLEHRRRPKSVTLHHRQGPQVQSKQSPIPGGRMITEDILFDLASGLLNQVIAEARAWPCANLSLSVGGFEDGPVNNRAIDSFFTAGPAISHADSSLPKDMIAESLEDTSRPTKMRKTTTTTTTTAKGIGEFFKRSSPSLIDSVADKDLENQLQSEFSAHEMPSLDAAGASNTPTAPRMHVEDFSQIYGSYTCPRCNEEVTEDQRDEHDDWHFAKDLEAQEVRADQTSRKIAQQSSRRLIPDRKRTGSGRSRGSASKPEKGQKQLFFG</sequence>
<name>A0A225B5P6_TALAT</name>
<dbReference type="GO" id="GO:0005657">
    <property type="term" value="C:replication fork"/>
    <property type="evidence" value="ECO:0007669"/>
    <property type="project" value="TreeGrafter"/>
</dbReference>
<dbReference type="Gene3D" id="3.40.1170.60">
    <property type="match status" value="1"/>
</dbReference>
<feature type="compositionally biased region" description="Acidic residues" evidence="10">
    <location>
        <begin position="231"/>
        <end position="247"/>
    </location>
</feature>
<evidence type="ECO:0000256" key="4">
    <source>
        <dbReference type="ARBA" id="ARBA00022763"/>
    </source>
</evidence>
<dbReference type="PROSITE" id="PS50173">
    <property type="entry name" value="UMUC"/>
    <property type="match status" value="1"/>
</dbReference>
<dbReference type="Pfam" id="PF11799">
    <property type="entry name" value="IMS_C"/>
    <property type="match status" value="1"/>
</dbReference>
<organism evidence="13 14">
    <name type="scientific">Talaromyces atroroseus</name>
    <dbReference type="NCBI Taxonomy" id="1441469"/>
    <lineage>
        <taxon>Eukaryota</taxon>
        <taxon>Fungi</taxon>
        <taxon>Dikarya</taxon>
        <taxon>Ascomycota</taxon>
        <taxon>Pezizomycotina</taxon>
        <taxon>Eurotiomycetes</taxon>
        <taxon>Eurotiomycetidae</taxon>
        <taxon>Eurotiales</taxon>
        <taxon>Trichocomaceae</taxon>
        <taxon>Talaromyces</taxon>
        <taxon>Talaromyces sect. Trachyspermi</taxon>
    </lineage>
</organism>
<dbReference type="FunFam" id="3.40.1170.60:FF:000008">
    <property type="entry name" value="DNA polymerase eta subunit"/>
    <property type="match status" value="1"/>
</dbReference>
<dbReference type="SUPFAM" id="SSF100879">
    <property type="entry name" value="Lesion bypass DNA polymerase (Y-family), little finger domain"/>
    <property type="match status" value="1"/>
</dbReference>
<dbReference type="Gene3D" id="3.30.1490.100">
    <property type="entry name" value="DNA polymerase, Y-family, little finger domain"/>
    <property type="match status" value="1"/>
</dbReference>
<evidence type="ECO:0000313" key="13">
    <source>
        <dbReference type="EMBL" id="OKL61237.1"/>
    </source>
</evidence>
<dbReference type="PANTHER" id="PTHR45873:SF1">
    <property type="entry name" value="DNA POLYMERASE ETA"/>
    <property type="match status" value="1"/>
</dbReference>
<dbReference type="GO" id="GO:0042276">
    <property type="term" value="P:error-prone translesion synthesis"/>
    <property type="evidence" value="ECO:0007669"/>
    <property type="project" value="TreeGrafter"/>
</dbReference>
<dbReference type="OrthoDB" id="5723at2759"/>
<evidence type="ECO:0000313" key="14">
    <source>
        <dbReference type="Proteomes" id="UP000214365"/>
    </source>
</evidence>
<dbReference type="GO" id="GO:0035861">
    <property type="term" value="C:site of double-strand break"/>
    <property type="evidence" value="ECO:0007669"/>
    <property type="project" value="TreeGrafter"/>
</dbReference>
<dbReference type="GO" id="GO:0009314">
    <property type="term" value="P:response to radiation"/>
    <property type="evidence" value="ECO:0007669"/>
    <property type="project" value="TreeGrafter"/>
</dbReference>
<dbReference type="InterPro" id="IPR041298">
    <property type="entry name" value="UBZ3"/>
</dbReference>
<dbReference type="InterPro" id="IPR036775">
    <property type="entry name" value="DNA_pol_Y-fam_lit_finger_sf"/>
</dbReference>
<dbReference type="Gene3D" id="3.30.70.270">
    <property type="match status" value="1"/>
</dbReference>
<dbReference type="FunFam" id="1.10.150.20:FF:000014">
    <property type="entry name" value="Polymerase (DNA directed), eta"/>
    <property type="match status" value="1"/>
</dbReference>
<dbReference type="Pfam" id="PF21704">
    <property type="entry name" value="POLH-Rev1_HhH"/>
    <property type="match status" value="1"/>
</dbReference>
<dbReference type="InterPro" id="IPR043502">
    <property type="entry name" value="DNA/RNA_pol_sf"/>
</dbReference>
<dbReference type="FunFam" id="3.30.1490.100:FF:000009">
    <property type="entry name" value="DNA polymerase eta subunit"/>
    <property type="match status" value="1"/>
</dbReference>
<dbReference type="AlphaFoldDB" id="A0A225B5P6"/>
<dbReference type="GO" id="GO:0006281">
    <property type="term" value="P:DNA repair"/>
    <property type="evidence" value="ECO:0007669"/>
    <property type="project" value="UniProtKB-KW"/>
</dbReference>
<dbReference type="SUPFAM" id="SSF56672">
    <property type="entry name" value="DNA/RNA polymerases"/>
    <property type="match status" value="1"/>
</dbReference>
<comment type="caution">
    <text evidence="13">The sequence shown here is derived from an EMBL/GenBank/DDBJ whole genome shotgun (WGS) entry which is preliminary data.</text>
</comment>
<evidence type="ECO:0000256" key="3">
    <source>
        <dbReference type="ARBA" id="ARBA00022723"/>
    </source>
</evidence>
<reference evidence="13 14" key="1">
    <citation type="submission" date="2015-06" db="EMBL/GenBank/DDBJ databases">
        <title>Talaromyces atroroseus IBT 11181 draft genome.</title>
        <authorList>
            <person name="Rasmussen K.B."/>
            <person name="Rasmussen S."/>
            <person name="Petersen B."/>
            <person name="Sicheritz-Ponten T."/>
            <person name="Mortensen U.H."/>
            <person name="Thrane U."/>
        </authorList>
    </citation>
    <scope>NUCLEOTIDE SEQUENCE [LARGE SCALE GENOMIC DNA]</scope>
    <source>
        <strain evidence="13 14">IBT 11181</strain>
    </source>
</reference>
<dbReference type="Gene3D" id="1.10.150.20">
    <property type="entry name" value="5' to 3' exonuclease, C-terminal subdomain"/>
    <property type="match status" value="1"/>
</dbReference>
<accession>A0A225B5P6</accession>
<dbReference type="InterPro" id="IPR043128">
    <property type="entry name" value="Rev_trsase/Diguanyl_cyclase"/>
</dbReference>
<feature type="region of interest" description="Disordered" evidence="10">
    <location>
        <begin position="577"/>
        <end position="596"/>
    </location>
</feature>
<gene>
    <name evidence="13" type="ORF">UA08_03850</name>
</gene>
<protein>
    <recommendedName>
        <fullName evidence="9">DNA polymerase eta</fullName>
    </recommendedName>
</protein>
<evidence type="ECO:0000256" key="1">
    <source>
        <dbReference type="ARBA" id="ARBA00004123"/>
    </source>
</evidence>
<evidence type="ECO:0000256" key="5">
    <source>
        <dbReference type="ARBA" id="ARBA00022771"/>
    </source>
</evidence>
<dbReference type="RefSeq" id="XP_020121358.1">
    <property type="nucleotide sequence ID" value="XM_020266195.1"/>
</dbReference>
<keyword evidence="6" id="KW-0862">Zinc</keyword>
<dbReference type="Pfam" id="PF00817">
    <property type="entry name" value="IMS"/>
    <property type="match status" value="1"/>
</dbReference>
<evidence type="ECO:0000259" key="12">
    <source>
        <dbReference type="PROSITE" id="PS51907"/>
    </source>
</evidence>
<dbReference type="STRING" id="1441469.A0A225B5P6"/>
<dbReference type="GO" id="GO:0003887">
    <property type="term" value="F:DNA-directed DNA polymerase activity"/>
    <property type="evidence" value="ECO:0007669"/>
    <property type="project" value="TreeGrafter"/>
</dbReference>
<feature type="region of interest" description="Disordered" evidence="10">
    <location>
        <begin position="429"/>
        <end position="448"/>
    </location>
</feature>
<comment type="subcellular location">
    <subcellularLocation>
        <location evidence="1">Nucleus</location>
    </subcellularLocation>
</comment>
<keyword evidence="14" id="KW-1185">Reference proteome</keyword>
<evidence type="ECO:0000256" key="6">
    <source>
        <dbReference type="ARBA" id="ARBA00022833"/>
    </source>
</evidence>
<dbReference type="InterPro" id="IPR052230">
    <property type="entry name" value="DNA_polymerase_eta"/>
</dbReference>
<evidence type="ECO:0000259" key="11">
    <source>
        <dbReference type="PROSITE" id="PS50173"/>
    </source>
</evidence>
<dbReference type="GO" id="GO:0070987">
    <property type="term" value="P:error-free translesion synthesis"/>
    <property type="evidence" value="ECO:0007669"/>
    <property type="project" value="UniProtKB-ARBA"/>
</dbReference>
<dbReference type="InterPro" id="IPR017961">
    <property type="entry name" value="DNA_pol_Y-fam_little_finger"/>
</dbReference>
<keyword evidence="7" id="KW-0234">DNA repair</keyword>
<dbReference type="Proteomes" id="UP000214365">
    <property type="component" value="Unassembled WGS sequence"/>
</dbReference>
<feature type="region of interest" description="Disordered" evidence="10">
    <location>
        <begin position="639"/>
        <end position="687"/>
    </location>
</feature>